<dbReference type="PANTHER" id="PTHR24093:SF369">
    <property type="entry name" value="CALCIUM-TRANSPORTING ATPASE"/>
    <property type="match status" value="1"/>
</dbReference>
<dbReference type="GO" id="GO:0046872">
    <property type="term" value="F:metal ion binding"/>
    <property type="evidence" value="ECO:0007669"/>
    <property type="project" value="UniProtKB-KW"/>
</dbReference>
<evidence type="ECO:0000256" key="3">
    <source>
        <dbReference type="ARBA" id="ARBA00022842"/>
    </source>
</evidence>
<keyword evidence="4" id="KW-0472">Membrane</keyword>
<evidence type="ECO:0000256" key="2">
    <source>
        <dbReference type="ARBA" id="ARBA00022723"/>
    </source>
</evidence>
<reference evidence="6" key="1">
    <citation type="submission" date="2021-01" db="EMBL/GenBank/DDBJ databases">
        <authorList>
            <person name="Corre E."/>
            <person name="Pelletier E."/>
            <person name="Niang G."/>
            <person name="Scheremetjew M."/>
            <person name="Finn R."/>
            <person name="Kale V."/>
            <person name="Holt S."/>
            <person name="Cochrane G."/>
            <person name="Meng A."/>
            <person name="Brown T."/>
            <person name="Cohen L."/>
        </authorList>
    </citation>
    <scope>NUCLEOTIDE SEQUENCE</scope>
    <source>
        <strain evidence="6">CCMP1594</strain>
    </source>
</reference>
<feature type="domain" description="Cation-transporting P-type ATPase C-terminal" evidence="5">
    <location>
        <begin position="1"/>
        <end position="123"/>
    </location>
</feature>
<dbReference type="EMBL" id="HBJA01079003">
    <property type="protein sequence ID" value="CAE0816519.1"/>
    <property type="molecule type" value="Transcribed_RNA"/>
</dbReference>
<dbReference type="InterPro" id="IPR006068">
    <property type="entry name" value="ATPase_P-typ_cation-transptr_C"/>
</dbReference>
<keyword evidence="4" id="KW-1133">Transmembrane helix</keyword>
<feature type="transmembrane region" description="Helical" evidence="4">
    <location>
        <begin position="74"/>
        <end position="96"/>
    </location>
</feature>
<dbReference type="InterPro" id="IPR023298">
    <property type="entry name" value="ATPase_P-typ_TM_dom_sf"/>
</dbReference>
<feature type="transmembrane region" description="Helical" evidence="4">
    <location>
        <begin position="108"/>
        <end position="130"/>
    </location>
</feature>
<evidence type="ECO:0000256" key="1">
    <source>
        <dbReference type="ARBA" id="ARBA00004127"/>
    </source>
</evidence>
<organism evidence="6">
    <name type="scientific">Eutreptiella gymnastica</name>
    <dbReference type="NCBI Taxonomy" id="73025"/>
    <lineage>
        <taxon>Eukaryota</taxon>
        <taxon>Discoba</taxon>
        <taxon>Euglenozoa</taxon>
        <taxon>Euglenida</taxon>
        <taxon>Spirocuta</taxon>
        <taxon>Euglenophyceae</taxon>
        <taxon>Eutreptiales</taxon>
        <taxon>Eutreptiaceae</taxon>
        <taxon>Eutreptiella</taxon>
    </lineage>
</organism>
<dbReference type="GO" id="GO:0005886">
    <property type="term" value="C:plasma membrane"/>
    <property type="evidence" value="ECO:0007669"/>
    <property type="project" value="TreeGrafter"/>
</dbReference>
<name>A0A7S4FVI9_9EUGL</name>
<proteinExistence type="predicted"/>
<dbReference type="GO" id="GO:0012505">
    <property type="term" value="C:endomembrane system"/>
    <property type="evidence" value="ECO:0007669"/>
    <property type="project" value="UniProtKB-SubCell"/>
</dbReference>
<dbReference type="AlphaFoldDB" id="A0A7S4FVI9"/>
<comment type="subcellular location">
    <subcellularLocation>
        <location evidence="1">Endomembrane system</location>
        <topology evidence="1">Multi-pass membrane protein</topology>
    </subcellularLocation>
</comment>
<dbReference type="SUPFAM" id="SSF81665">
    <property type="entry name" value="Calcium ATPase, transmembrane domain M"/>
    <property type="match status" value="1"/>
</dbReference>
<gene>
    <name evidence="6" type="ORF">EGYM00163_LOCUS27680</name>
</gene>
<keyword evidence="3" id="KW-0460">Magnesium</keyword>
<protein>
    <recommendedName>
        <fullName evidence="5">Cation-transporting P-type ATPase C-terminal domain-containing protein</fullName>
    </recommendedName>
</protein>
<keyword evidence="2" id="KW-0479">Metal-binding</keyword>
<dbReference type="Gene3D" id="1.20.1110.10">
    <property type="entry name" value="Calcium-transporting ATPase, transmembrane domain"/>
    <property type="match status" value="1"/>
</dbReference>
<dbReference type="GO" id="GO:0005388">
    <property type="term" value="F:P-type calcium transporter activity"/>
    <property type="evidence" value="ECO:0007669"/>
    <property type="project" value="TreeGrafter"/>
</dbReference>
<keyword evidence="4" id="KW-0812">Transmembrane</keyword>
<evidence type="ECO:0000259" key="5">
    <source>
        <dbReference type="Pfam" id="PF00689"/>
    </source>
</evidence>
<evidence type="ECO:0000256" key="4">
    <source>
        <dbReference type="SAM" id="Phobius"/>
    </source>
</evidence>
<sequence length="133" mass="14989">MWLNIVGHGAFQLALLLGLLHYGDRLGVTLKSLEHMTMYFNTFILLQIWNEFNARKLHGEKNVFAGFLSKSKPHVFVCIVMVLLQFAAVQFAGPFMRTTPLTLRQWGICAGLGFLCIPYGFLLNVVSSIWTPA</sequence>
<dbReference type="Pfam" id="PF00689">
    <property type="entry name" value="Cation_ATPase_C"/>
    <property type="match status" value="1"/>
</dbReference>
<accession>A0A7S4FVI9</accession>
<dbReference type="PANTHER" id="PTHR24093">
    <property type="entry name" value="CATION TRANSPORTING ATPASE"/>
    <property type="match status" value="1"/>
</dbReference>
<evidence type="ECO:0000313" key="6">
    <source>
        <dbReference type="EMBL" id="CAE0816519.1"/>
    </source>
</evidence>